<feature type="transmembrane region" description="Helical" evidence="16">
    <location>
        <begin position="65"/>
        <end position="83"/>
    </location>
</feature>
<evidence type="ECO:0000256" key="9">
    <source>
        <dbReference type="ARBA" id="ARBA00023136"/>
    </source>
</evidence>
<name>A0A2U8HCT2_9RHOB</name>
<dbReference type="PIRSF" id="PIRSF033913">
    <property type="entry name" value="S-S_format_DsbB"/>
    <property type="match status" value="1"/>
</dbReference>
<evidence type="ECO:0000256" key="6">
    <source>
        <dbReference type="ARBA" id="ARBA00022982"/>
    </source>
</evidence>
<keyword evidence="8" id="KW-0560">Oxidoreductase</keyword>
<evidence type="ECO:0000256" key="1">
    <source>
        <dbReference type="ARBA" id="ARBA00004429"/>
    </source>
</evidence>
<evidence type="ECO:0000256" key="15">
    <source>
        <dbReference type="ARBA" id="ARBA00039389"/>
    </source>
</evidence>
<dbReference type="InterPro" id="IPR003752">
    <property type="entry name" value="DiS_bond_form_DsbB/BdbC"/>
</dbReference>
<feature type="transmembrane region" description="Helical" evidence="16">
    <location>
        <begin position="123"/>
        <end position="150"/>
    </location>
</feature>
<keyword evidence="10" id="KW-1015">Disulfide bond</keyword>
<evidence type="ECO:0000256" key="11">
    <source>
        <dbReference type="ARBA" id="ARBA00023284"/>
    </source>
</evidence>
<dbReference type="PANTHER" id="PTHR36570">
    <property type="entry name" value="DISULFIDE BOND FORMATION PROTEIN B"/>
    <property type="match status" value="1"/>
</dbReference>
<evidence type="ECO:0000256" key="7">
    <source>
        <dbReference type="ARBA" id="ARBA00022989"/>
    </source>
</evidence>
<evidence type="ECO:0000256" key="4">
    <source>
        <dbReference type="ARBA" id="ARBA00022519"/>
    </source>
</evidence>
<keyword evidence="7 16" id="KW-1133">Transmembrane helix</keyword>
<evidence type="ECO:0000256" key="2">
    <source>
        <dbReference type="ARBA" id="ARBA00022448"/>
    </source>
</evidence>
<comment type="subcellular location">
    <subcellularLocation>
        <location evidence="1">Cell inner membrane</location>
        <topology evidence="1">Multi-pass membrane protein</topology>
    </subcellularLocation>
</comment>
<keyword evidence="11" id="KW-0676">Redox-active center</keyword>
<comment type="subunit">
    <text evidence="14">Interacts with DsbL.</text>
</comment>
<organism evidence="17 18">
    <name type="scientific">Alloyangia pacifica</name>
    <dbReference type="NCBI Taxonomy" id="311180"/>
    <lineage>
        <taxon>Bacteria</taxon>
        <taxon>Pseudomonadati</taxon>
        <taxon>Pseudomonadota</taxon>
        <taxon>Alphaproteobacteria</taxon>
        <taxon>Rhodobacterales</taxon>
        <taxon>Roseobacteraceae</taxon>
        <taxon>Alloyangia</taxon>
    </lineage>
</organism>
<feature type="transmembrane region" description="Helical" evidence="16">
    <location>
        <begin position="42"/>
        <end position="58"/>
    </location>
</feature>
<dbReference type="EMBL" id="CP022189">
    <property type="protein sequence ID" value="AWI83584.1"/>
    <property type="molecule type" value="Genomic_DNA"/>
</dbReference>
<dbReference type="AlphaFoldDB" id="A0A2U8HCT2"/>
<evidence type="ECO:0000313" key="17">
    <source>
        <dbReference type="EMBL" id="AWI83584.1"/>
    </source>
</evidence>
<reference evidence="17 18" key="1">
    <citation type="submission" date="2017-06" db="EMBL/GenBank/DDBJ databases">
        <title>Yangia sp. YSBP01 complete genome sequence.</title>
        <authorList>
            <person name="Woo J.-H."/>
            <person name="Kim H.-S."/>
        </authorList>
    </citation>
    <scope>NUCLEOTIDE SEQUENCE [LARGE SCALE GENOMIC DNA]</scope>
    <source>
        <strain evidence="17 18">YSBP01</strain>
    </source>
</reference>
<evidence type="ECO:0000256" key="13">
    <source>
        <dbReference type="ARBA" id="ARBA00038060"/>
    </source>
</evidence>
<dbReference type="Pfam" id="PF02600">
    <property type="entry name" value="DsbB"/>
    <property type="match status" value="1"/>
</dbReference>
<dbReference type="Gene3D" id="1.20.1550.10">
    <property type="entry name" value="DsbB-like"/>
    <property type="match status" value="1"/>
</dbReference>
<evidence type="ECO:0000313" key="18">
    <source>
        <dbReference type="Proteomes" id="UP000244915"/>
    </source>
</evidence>
<dbReference type="Proteomes" id="UP000244915">
    <property type="component" value="Chromosome 1"/>
</dbReference>
<sequence>MTDLRKFLILIAAGGSAAVLLAAIGSQYIGGLAPCHLCILQRWPHATAVLIGALALAFRARILPLLGTLAALTTSGIGIYHTGVERGWWEGPTTCTSGPVGGMSTDDLLNQIMNAPLVRCDEVAWQLLGLSMASWNALISFGLALVWVAVWRRTA</sequence>
<keyword evidence="3" id="KW-1003">Cell membrane</keyword>
<evidence type="ECO:0000256" key="5">
    <source>
        <dbReference type="ARBA" id="ARBA00022692"/>
    </source>
</evidence>
<keyword evidence="4" id="KW-0997">Cell inner membrane</keyword>
<dbReference type="InterPro" id="IPR024199">
    <property type="entry name" value="Uncharacterised_DsbB"/>
</dbReference>
<evidence type="ECO:0000256" key="8">
    <source>
        <dbReference type="ARBA" id="ARBA00023002"/>
    </source>
</evidence>
<dbReference type="GO" id="GO:0006457">
    <property type="term" value="P:protein folding"/>
    <property type="evidence" value="ECO:0007669"/>
    <property type="project" value="InterPro"/>
</dbReference>
<accession>A0A2U8HCT2</accession>
<dbReference type="GO" id="GO:0015035">
    <property type="term" value="F:protein-disulfide reductase activity"/>
    <property type="evidence" value="ECO:0007669"/>
    <property type="project" value="InterPro"/>
</dbReference>
<protein>
    <recommendedName>
        <fullName evidence="15">Putative protein-disulfide oxidoreductase DsbI</fullName>
    </recommendedName>
</protein>
<feature type="transmembrane region" description="Helical" evidence="16">
    <location>
        <begin position="7"/>
        <end position="30"/>
    </location>
</feature>
<evidence type="ECO:0000256" key="3">
    <source>
        <dbReference type="ARBA" id="ARBA00022475"/>
    </source>
</evidence>
<dbReference type="OrthoDB" id="9808637at2"/>
<keyword evidence="5 16" id="KW-0812">Transmembrane</keyword>
<evidence type="ECO:0000256" key="16">
    <source>
        <dbReference type="SAM" id="Phobius"/>
    </source>
</evidence>
<proteinExistence type="inferred from homology"/>
<evidence type="ECO:0000256" key="14">
    <source>
        <dbReference type="ARBA" id="ARBA00038526"/>
    </source>
</evidence>
<comment type="similarity">
    <text evidence="13">Belongs to the DsbB family. DsbI subfamily.</text>
</comment>
<dbReference type="RefSeq" id="WP_108965672.1">
    <property type="nucleotide sequence ID" value="NZ_CP022189.1"/>
</dbReference>
<evidence type="ECO:0000256" key="12">
    <source>
        <dbReference type="ARBA" id="ARBA00037310"/>
    </source>
</evidence>
<gene>
    <name evidence="17" type="ORF">CEW88_07775</name>
</gene>
<keyword evidence="9 16" id="KW-0472">Membrane</keyword>
<evidence type="ECO:0000256" key="10">
    <source>
        <dbReference type="ARBA" id="ARBA00023157"/>
    </source>
</evidence>
<keyword evidence="2" id="KW-0813">Transport</keyword>
<dbReference type="PANTHER" id="PTHR36570:SF1">
    <property type="entry name" value="PROTEIN-DISULFIDE OXIDOREDUCTASE DSBI"/>
    <property type="match status" value="1"/>
</dbReference>
<keyword evidence="6" id="KW-0249">Electron transport</keyword>
<dbReference type="GO" id="GO:0005886">
    <property type="term" value="C:plasma membrane"/>
    <property type="evidence" value="ECO:0007669"/>
    <property type="project" value="UniProtKB-SubCell"/>
</dbReference>
<dbReference type="InterPro" id="IPR023380">
    <property type="entry name" value="DsbB-like_sf"/>
</dbReference>
<dbReference type="SUPFAM" id="SSF158442">
    <property type="entry name" value="DsbB-like"/>
    <property type="match status" value="1"/>
</dbReference>
<dbReference type="KEGG" id="ypac:CEW88_07775"/>
<dbReference type="InterPro" id="IPR050183">
    <property type="entry name" value="DsbB"/>
</dbReference>
<comment type="function">
    <text evidence="12">Required for disulfide bond formation in some proteins. Part of a redox system composed of DsbI and DsbL that mediates formation of an essential disulfide bond in AssT.</text>
</comment>